<evidence type="ECO:0000313" key="2">
    <source>
        <dbReference type="EMBL" id="VNO88256.1"/>
    </source>
</evidence>
<dbReference type="PROSITE" id="PS00383">
    <property type="entry name" value="TYR_PHOSPHATASE_1"/>
    <property type="match status" value="1"/>
</dbReference>
<sequence length="258" mass="30020">MNNLTLLKEYNFRDLGNHLTQTGQKIKPKTLFRSSKLFGISKIDVDLLQSYGITKVIDFRSANEIKKAPDPDIKNIKNIKNIVIPIFYNDDSELTKFPIEFFNKSDAGFQHMIKTYDQMINQKQSKLGYKKFFKLLLSHPKDESLLFHCSMGKDRTGIASLFLLYILGVDMNDIFHDYLLSNKYLINVRKENIEYVNNHSGNVILMHNLLSLSSAKEEYINRVLNVLDKEYGGILRYINTELGISSQEIEELKDRYLF</sequence>
<evidence type="ECO:0000256" key="1">
    <source>
        <dbReference type="ARBA" id="ARBA00009580"/>
    </source>
</evidence>
<protein>
    <submittedName>
        <fullName evidence="2">Protein tyrosine phosphatase</fullName>
        <ecNumber evidence="2">3.1.3.48</ecNumber>
    </submittedName>
</protein>
<dbReference type="SUPFAM" id="SSF52799">
    <property type="entry name" value="(Phosphotyrosine protein) phosphatases II"/>
    <property type="match status" value="1"/>
</dbReference>
<keyword evidence="2" id="KW-0378">Hydrolase</keyword>
<dbReference type="PANTHER" id="PTHR31126">
    <property type="entry name" value="TYROSINE-PROTEIN PHOSPHATASE"/>
    <property type="match status" value="1"/>
</dbReference>
<dbReference type="EC" id="3.1.3.48" evidence="2"/>
<name>A0A4J1Q039_STREE</name>
<dbReference type="InterPro" id="IPR029021">
    <property type="entry name" value="Prot-tyrosine_phosphatase-like"/>
</dbReference>
<gene>
    <name evidence="2" type="primary">iphP</name>
    <name evidence="2" type="ORF">SAMEA2627223_02080</name>
    <name evidence="3" type="ORF">SAMEA2627230_02073</name>
</gene>
<evidence type="ECO:0000313" key="3">
    <source>
        <dbReference type="EMBL" id="VNO93858.1"/>
    </source>
</evidence>
<dbReference type="RefSeq" id="WP_050255453.1">
    <property type="nucleotide sequence ID" value="NZ_CFGR01000043.1"/>
</dbReference>
<dbReference type="EMBL" id="CAATFJ010000039">
    <property type="protein sequence ID" value="VNO93858.1"/>
    <property type="molecule type" value="Genomic_DNA"/>
</dbReference>
<organism evidence="2">
    <name type="scientific">Streptococcus pneumoniae</name>
    <dbReference type="NCBI Taxonomy" id="1313"/>
    <lineage>
        <taxon>Bacteria</taxon>
        <taxon>Bacillati</taxon>
        <taxon>Bacillota</taxon>
        <taxon>Bacilli</taxon>
        <taxon>Lactobacillales</taxon>
        <taxon>Streptococcaceae</taxon>
        <taxon>Streptococcus</taxon>
    </lineage>
</organism>
<dbReference type="Gene3D" id="3.90.190.10">
    <property type="entry name" value="Protein tyrosine phosphatase superfamily"/>
    <property type="match status" value="1"/>
</dbReference>
<accession>A0A4J1Q039</accession>
<dbReference type="AlphaFoldDB" id="A0A4J1Q039"/>
<proteinExistence type="inferred from homology"/>
<comment type="similarity">
    <text evidence="1">Belongs to the protein-tyrosine phosphatase family.</text>
</comment>
<dbReference type="GO" id="GO:0004725">
    <property type="term" value="F:protein tyrosine phosphatase activity"/>
    <property type="evidence" value="ECO:0007669"/>
    <property type="project" value="UniProtKB-EC"/>
</dbReference>
<dbReference type="PANTHER" id="PTHR31126:SF1">
    <property type="entry name" value="TYROSINE SPECIFIC PROTEIN PHOSPHATASES DOMAIN-CONTAINING PROTEIN"/>
    <property type="match status" value="1"/>
</dbReference>
<dbReference type="EMBL" id="CAATFG010000038">
    <property type="protein sequence ID" value="VNO88256.1"/>
    <property type="molecule type" value="Genomic_DNA"/>
</dbReference>
<dbReference type="Pfam" id="PF13350">
    <property type="entry name" value="Y_phosphatase3"/>
    <property type="match status" value="1"/>
</dbReference>
<dbReference type="InterPro" id="IPR026893">
    <property type="entry name" value="Tyr/Ser_Pase_IphP-type"/>
</dbReference>
<reference evidence="2" key="1">
    <citation type="submission" date="2019-04" db="EMBL/GenBank/DDBJ databases">
        <authorList>
            <consortium name="Pathogen Informatics"/>
        </authorList>
    </citation>
    <scope>NUCLEOTIDE SEQUENCE</scope>
    <source>
        <strain evidence="2">GPSC26</strain>
    </source>
</reference>
<dbReference type="InterPro" id="IPR016130">
    <property type="entry name" value="Tyr_Pase_AS"/>
</dbReference>